<evidence type="ECO:0000313" key="2">
    <source>
        <dbReference type="Proteomes" id="UP000738349"/>
    </source>
</evidence>
<dbReference type="AlphaFoldDB" id="A0A9P9J3D0"/>
<evidence type="ECO:0000313" key="1">
    <source>
        <dbReference type="EMBL" id="KAH7148354.1"/>
    </source>
</evidence>
<dbReference type="GO" id="GO:0005525">
    <property type="term" value="F:GTP binding"/>
    <property type="evidence" value="ECO:0007669"/>
    <property type="project" value="InterPro"/>
</dbReference>
<dbReference type="InterPro" id="IPR027417">
    <property type="entry name" value="P-loop_NTPase"/>
</dbReference>
<dbReference type="Pfam" id="PF00071">
    <property type="entry name" value="Ras"/>
    <property type="match status" value="1"/>
</dbReference>
<dbReference type="OrthoDB" id="9989112at2759"/>
<comment type="caution">
    <text evidence="1">The sequence shown here is derived from an EMBL/GenBank/DDBJ whole genome shotgun (WGS) entry which is preliminary data.</text>
</comment>
<feature type="non-terminal residue" evidence="1">
    <location>
        <position position="1"/>
    </location>
</feature>
<protein>
    <submittedName>
        <fullName evidence="1">Uncharacterized protein</fullName>
    </submittedName>
</protein>
<keyword evidence="2" id="KW-1185">Reference proteome</keyword>
<accession>A0A9P9J3D0</accession>
<reference evidence="1" key="1">
    <citation type="journal article" date="2021" name="Nat. Commun.">
        <title>Genetic determinants of endophytism in the Arabidopsis root mycobiome.</title>
        <authorList>
            <person name="Mesny F."/>
            <person name="Miyauchi S."/>
            <person name="Thiergart T."/>
            <person name="Pickel B."/>
            <person name="Atanasova L."/>
            <person name="Karlsson M."/>
            <person name="Huettel B."/>
            <person name="Barry K.W."/>
            <person name="Haridas S."/>
            <person name="Chen C."/>
            <person name="Bauer D."/>
            <person name="Andreopoulos W."/>
            <person name="Pangilinan J."/>
            <person name="LaButti K."/>
            <person name="Riley R."/>
            <person name="Lipzen A."/>
            <person name="Clum A."/>
            <person name="Drula E."/>
            <person name="Henrissat B."/>
            <person name="Kohler A."/>
            <person name="Grigoriev I.V."/>
            <person name="Martin F.M."/>
            <person name="Hacquard S."/>
        </authorList>
    </citation>
    <scope>NUCLEOTIDE SEQUENCE</scope>
    <source>
        <strain evidence="1">MPI-CAGE-AT-0147</strain>
    </source>
</reference>
<name>A0A9P9J3D0_9HYPO</name>
<gene>
    <name evidence="1" type="ORF">EDB81DRAFT_650358</name>
</gene>
<dbReference type="Proteomes" id="UP000738349">
    <property type="component" value="Unassembled WGS sequence"/>
</dbReference>
<organism evidence="1 2">
    <name type="scientific">Dactylonectria macrodidyma</name>
    <dbReference type="NCBI Taxonomy" id="307937"/>
    <lineage>
        <taxon>Eukaryota</taxon>
        <taxon>Fungi</taxon>
        <taxon>Dikarya</taxon>
        <taxon>Ascomycota</taxon>
        <taxon>Pezizomycotina</taxon>
        <taxon>Sordariomycetes</taxon>
        <taxon>Hypocreomycetidae</taxon>
        <taxon>Hypocreales</taxon>
        <taxon>Nectriaceae</taxon>
        <taxon>Dactylonectria</taxon>
    </lineage>
</organism>
<dbReference type="Gene3D" id="3.40.50.300">
    <property type="entry name" value="P-loop containing nucleotide triphosphate hydrolases"/>
    <property type="match status" value="1"/>
</dbReference>
<dbReference type="GO" id="GO:0003924">
    <property type="term" value="F:GTPase activity"/>
    <property type="evidence" value="ECO:0007669"/>
    <property type="project" value="InterPro"/>
</dbReference>
<dbReference type="InterPro" id="IPR001806">
    <property type="entry name" value="Small_GTPase"/>
</dbReference>
<dbReference type="SUPFAM" id="SSF52540">
    <property type="entry name" value="P-loop containing nucleoside triphosphate hydrolases"/>
    <property type="match status" value="1"/>
</dbReference>
<dbReference type="EMBL" id="JAGMUV010000007">
    <property type="protein sequence ID" value="KAH7148354.1"/>
    <property type="molecule type" value="Genomic_DNA"/>
</dbReference>
<proteinExistence type="predicted"/>
<sequence>NANKWFKELRGLAEPDVVVMLVGNKTDLDYLRAVSTEEAQNLSSKSVHSLLYERALHNYLISQLATKRSLFKLQLSIRLT</sequence>